<keyword evidence="4" id="KW-1185">Reference proteome</keyword>
<accession>A0ABR1H078</accession>
<dbReference type="InterPro" id="IPR027417">
    <property type="entry name" value="P-loop_NTPase"/>
</dbReference>
<evidence type="ECO:0000259" key="2">
    <source>
        <dbReference type="Pfam" id="PF24883"/>
    </source>
</evidence>
<dbReference type="Proteomes" id="UP001498476">
    <property type="component" value="Unassembled WGS sequence"/>
</dbReference>
<gene>
    <name evidence="3" type="ORF">QQX98_006720</name>
</gene>
<dbReference type="PANTHER" id="PTHR10039:SF15">
    <property type="entry name" value="NACHT DOMAIN-CONTAINING PROTEIN"/>
    <property type="match status" value="1"/>
</dbReference>
<dbReference type="Gene3D" id="3.40.50.300">
    <property type="entry name" value="P-loop containing nucleotide triphosphate hydrolases"/>
    <property type="match status" value="1"/>
</dbReference>
<proteinExistence type="predicted"/>
<feature type="domain" description="Nephrocystin 3-like N-terminal" evidence="2">
    <location>
        <begin position="77"/>
        <end position="242"/>
    </location>
</feature>
<sequence length="305" mass="33847">MAEILGISASIAGLISLADITFKYVYKYVRAAKDAKTDIQSLADEVNDQKQRILDYFMGISPQPNLETSIKLRHAMTGLWLTESSQFSRWLETPDSKLWLTGIPGAGKTVLAGSVIQEVLTRSYVVTETSAAFSFCDYKNPGTWNTTNILGAVASQLARQNDEAFEILCLYYTDLHPASGLPKTPDPEELQARIGQMSELFDQTIIVIDGLDECGDNVDDVVEALLHVAEFSKGVSMALFSRDHFNIRMRLEDSEIVPIAARTEDVRLFVGAEIARRIQSRQLELSEMAMKEEILDALVGRAEGM</sequence>
<keyword evidence="1" id="KW-0677">Repeat</keyword>
<organism evidence="3 4">
    <name type="scientific">Neonectria punicea</name>
    <dbReference type="NCBI Taxonomy" id="979145"/>
    <lineage>
        <taxon>Eukaryota</taxon>
        <taxon>Fungi</taxon>
        <taxon>Dikarya</taxon>
        <taxon>Ascomycota</taxon>
        <taxon>Pezizomycotina</taxon>
        <taxon>Sordariomycetes</taxon>
        <taxon>Hypocreomycetidae</taxon>
        <taxon>Hypocreales</taxon>
        <taxon>Nectriaceae</taxon>
        <taxon>Neonectria</taxon>
    </lineage>
</organism>
<evidence type="ECO:0000313" key="3">
    <source>
        <dbReference type="EMBL" id="KAK7414441.1"/>
    </source>
</evidence>
<evidence type="ECO:0000313" key="4">
    <source>
        <dbReference type="Proteomes" id="UP001498476"/>
    </source>
</evidence>
<name>A0ABR1H078_9HYPO</name>
<dbReference type="Pfam" id="PF24883">
    <property type="entry name" value="NPHP3_N"/>
    <property type="match status" value="1"/>
</dbReference>
<evidence type="ECO:0000256" key="1">
    <source>
        <dbReference type="ARBA" id="ARBA00022737"/>
    </source>
</evidence>
<dbReference type="EMBL" id="JAZAVJ010000103">
    <property type="protein sequence ID" value="KAK7414441.1"/>
    <property type="molecule type" value="Genomic_DNA"/>
</dbReference>
<protein>
    <recommendedName>
        <fullName evidence="2">Nephrocystin 3-like N-terminal domain-containing protein</fullName>
    </recommendedName>
</protein>
<comment type="caution">
    <text evidence="3">The sequence shown here is derived from an EMBL/GenBank/DDBJ whole genome shotgun (WGS) entry which is preliminary data.</text>
</comment>
<reference evidence="3 4" key="1">
    <citation type="journal article" date="2025" name="Microbiol. Resour. Announc.">
        <title>Draft genome sequences for Neonectria magnoliae and Neonectria punicea, canker pathogens of Liriodendron tulipifera and Acer saccharum in West Virginia.</title>
        <authorList>
            <person name="Petronek H.M."/>
            <person name="Kasson M.T."/>
            <person name="Metheny A.M."/>
            <person name="Stauder C.M."/>
            <person name="Lovett B."/>
            <person name="Lynch S.C."/>
            <person name="Garnas J.R."/>
            <person name="Kasson L.R."/>
            <person name="Stajich J.E."/>
        </authorList>
    </citation>
    <scope>NUCLEOTIDE SEQUENCE [LARGE SCALE GENOMIC DNA]</scope>
    <source>
        <strain evidence="3 4">NRRL 64653</strain>
    </source>
</reference>
<dbReference type="SUPFAM" id="SSF52540">
    <property type="entry name" value="P-loop containing nucleoside triphosphate hydrolases"/>
    <property type="match status" value="1"/>
</dbReference>
<dbReference type="InterPro" id="IPR056884">
    <property type="entry name" value="NPHP3-like_N"/>
</dbReference>
<dbReference type="PANTHER" id="PTHR10039">
    <property type="entry name" value="AMELOGENIN"/>
    <property type="match status" value="1"/>
</dbReference>